<dbReference type="SMART" id="SM00471">
    <property type="entry name" value="HDc"/>
    <property type="match status" value="1"/>
</dbReference>
<dbReference type="Gene3D" id="1.10.3090.10">
    <property type="entry name" value="cca-adding enzyme, domain 2"/>
    <property type="match status" value="1"/>
</dbReference>
<keyword evidence="4" id="KW-0460">Magnesium</keyword>
<dbReference type="PANTHER" id="PTHR47320:SF1">
    <property type="entry name" value="BIFUNCTIONAL URIDYLYLTRANSFERASE_URIDYLYL-REMOVING ENZYME"/>
    <property type="match status" value="1"/>
</dbReference>
<keyword evidence="5" id="KW-0511">Multifunctional enzyme</keyword>
<dbReference type="SUPFAM" id="SSF109604">
    <property type="entry name" value="HD-domain/PDEase-like"/>
    <property type="match status" value="1"/>
</dbReference>
<dbReference type="NCBIfam" id="NF001265">
    <property type="entry name" value="PRK00227.1"/>
    <property type="match status" value="1"/>
</dbReference>
<dbReference type="STRING" id="1544413.Clow_00876"/>
<evidence type="ECO:0000256" key="2">
    <source>
        <dbReference type="ARBA" id="ARBA00022695"/>
    </source>
</evidence>
<dbReference type="InterPro" id="IPR002934">
    <property type="entry name" value="Polymerase_NTP_transf_dom"/>
</dbReference>
<evidence type="ECO:0000256" key="1">
    <source>
        <dbReference type="ARBA" id="ARBA00022679"/>
    </source>
</evidence>
<protein>
    <submittedName>
        <fullName evidence="8">Bifunctional uridylyltransferase/uridylyl-removing enzyme</fullName>
    </submittedName>
</protein>
<dbReference type="InterPro" id="IPR003607">
    <property type="entry name" value="HD/PDEase_dom"/>
</dbReference>
<dbReference type="RefSeq" id="WP_055176793.1">
    <property type="nucleotide sequence ID" value="NZ_JAUSQY010000001.1"/>
</dbReference>
<keyword evidence="1 8" id="KW-0808">Transferase</keyword>
<accession>A0A0Q0U3Z0</accession>
<dbReference type="InterPro" id="IPR043519">
    <property type="entry name" value="NT_sf"/>
</dbReference>
<reference evidence="8 9" key="1">
    <citation type="submission" date="2015-10" db="EMBL/GenBank/DDBJ databases">
        <title>Corynebacteirum lowii and Corynebacterium oculi species nova, derived from human clinical disease and and emended description of Corynebacterium mastiditis.</title>
        <authorList>
            <person name="Bernard K."/>
            <person name="Pacheco A.L."/>
            <person name="Mcdougall C."/>
            <person name="Burtx T."/>
            <person name="Weibe D."/>
            <person name="Tyler S."/>
            <person name="Olson A.B."/>
            <person name="Cnockaert M."/>
            <person name="Eguchi H."/>
            <person name="Kuwahara T."/>
            <person name="Nakayama-Imaohji H."/>
            <person name="Boudewijins M."/>
            <person name="Van Hoecke F."/>
            <person name="Bernier A.-M."/>
            <person name="Vandamme P."/>
        </authorList>
    </citation>
    <scope>NUCLEOTIDE SEQUENCE [LARGE SCALE GENOMIC DNA]</scope>
    <source>
        <strain evidence="8 9">NML 130206</strain>
    </source>
</reference>
<dbReference type="Proteomes" id="UP000050488">
    <property type="component" value="Unassembled WGS sequence"/>
</dbReference>
<sequence>MNDLLASLPVPHGCALAATGSVARGEATEYSDIDLILLHPEGQSPTQEEVERLWYPVWDAGKRLDHAVRSPADCAAMITQEATAALALLDLRHISGAAELTTSCREVVLRTWRRELSRNFNAVADTAIARWRRSGSLVTMTRPDLKHGRGGLRDIELLRALALANVCNMPDLSAERALLLDVRALLHQHARRRRDVLDPEFAADVAVDLGMEDRYELARALARNARRVEAELTAALAQARDLLRTRTRRHTRRPLDVDVVEDNGSIVLARRPHLDDPALLLRVAAAAARTGLPVAERTWAQLQELPPLPMQLTRQEASDFFSLLNSAEHSAWVINQMDAHGLWEPLVPAWANIRGRMPAEPSHVHTIDEHTLEVLARCASATTTVSRPDLLLLAALYHDIGKGQPRPHEQVGAELVARMSTRLGLNLRERGCVQTLVAEHTTLARLVATRDVSEESTVDELLSAVHYDLLTLELLTALAPADAQATGPGVWNRRLEYGIAELSRRARRQLTELSPMPPLVSAPSEVGLRGNTVFWRGPAAGHLPRVLAVIAAKAWTIDAARIVTRGNDEVHAEFEVRSTVRGALDAADFVSAYRSGVYRDLPVVSAAYTSTYWHGSVVEVRTVDSVGALGAVASALESAHWLTMRNLGGTMIVQAGLPQGVDRSTVERDIARVMRGNVDYLKQ</sequence>
<evidence type="ECO:0000313" key="8">
    <source>
        <dbReference type="EMBL" id="KQB86668.1"/>
    </source>
</evidence>
<keyword evidence="6" id="KW-0175">Coiled coil</keyword>
<keyword evidence="2 8" id="KW-0548">Nucleotidyltransferase</keyword>
<dbReference type="GO" id="GO:0008773">
    <property type="term" value="F:[protein-PII] uridylyltransferase activity"/>
    <property type="evidence" value="ECO:0007669"/>
    <property type="project" value="InterPro"/>
</dbReference>
<proteinExistence type="predicted"/>
<dbReference type="OrthoDB" id="9758038at2"/>
<dbReference type="CDD" id="cd00077">
    <property type="entry name" value="HDc"/>
    <property type="match status" value="1"/>
</dbReference>
<dbReference type="PANTHER" id="PTHR47320">
    <property type="entry name" value="BIFUNCTIONAL URIDYLYLTRANSFERASE/URIDYLYL-REMOVING ENZYME"/>
    <property type="match status" value="1"/>
</dbReference>
<organism evidence="8 9">
    <name type="scientific">Corynebacterium lowii</name>
    <dbReference type="NCBI Taxonomy" id="1544413"/>
    <lineage>
        <taxon>Bacteria</taxon>
        <taxon>Bacillati</taxon>
        <taxon>Actinomycetota</taxon>
        <taxon>Actinomycetes</taxon>
        <taxon>Mycobacteriales</taxon>
        <taxon>Corynebacteriaceae</taxon>
        <taxon>Corynebacterium</taxon>
    </lineage>
</organism>
<keyword evidence="9" id="KW-1185">Reference proteome</keyword>
<dbReference type="Gene3D" id="3.30.460.10">
    <property type="entry name" value="Beta Polymerase, domain 2"/>
    <property type="match status" value="1"/>
</dbReference>
<dbReference type="AlphaFoldDB" id="A0A0Q0U3Z0"/>
<keyword evidence="3" id="KW-0378">Hydrolase</keyword>
<dbReference type="Pfam" id="PF01909">
    <property type="entry name" value="NTP_transf_2"/>
    <property type="match status" value="1"/>
</dbReference>
<evidence type="ECO:0000313" key="9">
    <source>
        <dbReference type="Proteomes" id="UP000050488"/>
    </source>
</evidence>
<comment type="caution">
    <text evidence="8">The sequence shown here is derived from an EMBL/GenBank/DDBJ whole genome shotgun (WGS) entry which is preliminary data.</text>
</comment>
<dbReference type="SUPFAM" id="SSF81301">
    <property type="entry name" value="Nucleotidyltransferase"/>
    <property type="match status" value="1"/>
</dbReference>
<feature type="coiled-coil region" evidence="6">
    <location>
        <begin position="218"/>
        <end position="245"/>
    </location>
</feature>
<evidence type="ECO:0000256" key="4">
    <source>
        <dbReference type="ARBA" id="ARBA00022842"/>
    </source>
</evidence>
<gene>
    <name evidence="8" type="primary">glnD</name>
    <name evidence="8" type="ORF">Clow_00876</name>
</gene>
<dbReference type="GO" id="GO:0016787">
    <property type="term" value="F:hydrolase activity"/>
    <property type="evidence" value="ECO:0007669"/>
    <property type="project" value="UniProtKB-KW"/>
</dbReference>
<dbReference type="EMBL" id="LKEV01000002">
    <property type="protein sequence ID" value="KQB86668.1"/>
    <property type="molecule type" value="Genomic_DNA"/>
</dbReference>
<dbReference type="InterPro" id="IPR006674">
    <property type="entry name" value="HD_domain"/>
</dbReference>
<evidence type="ECO:0000256" key="3">
    <source>
        <dbReference type="ARBA" id="ARBA00022801"/>
    </source>
</evidence>
<dbReference type="InterPro" id="IPR010043">
    <property type="entry name" value="UTase/UR"/>
</dbReference>
<dbReference type="Pfam" id="PF01966">
    <property type="entry name" value="HD"/>
    <property type="match status" value="1"/>
</dbReference>
<name>A0A0Q0U3Z0_9CORY</name>
<evidence type="ECO:0000256" key="5">
    <source>
        <dbReference type="ARBA" id="ARBA00023268"/>
    </source>
</evidence>
<feature type="domain" description="HD" evidence="7">
    <location>
        <begin position="367"/>
        <end position="468"/>
    </location>
</feature>
<evidence type="ECO:0000256" key="6">
    <source>
        <dbReference type="SAM" id="Coils"/>
    </source>
</evidence>
<evidence type="ECO:0000259" key="7">
    <source>
        <dbReference type="PROSITE" id="PS51831"/>
    </source>
</evidence>
<dbReference type="SUPFAM" id="SSF81593">
    <property type="entry name" value="Nucleotidyltransferase substrate binding subunit/domain"/>
    <property type="match status" value="1"/>
</dbReference>
<dbReference type="PATRIC" id="fig|1544413.3.peg.881"/>
<dbReference type="PROSITE" id="PS51831">
    <property type="entry name" value="HD"/>
    <property type="match status" value="1"/>
</dbReference>